<feature type="region of interest" description="Disordered" evidence="1">
    <location>
        <begin position="1"/>
        <end position="29"/>
    </location>
</feature>
<organism evidence="2">
    <name type="scientific">Solanum chilense</name>
    <name type="common">Tomato</name>
    <name type="synonym">Lycopersicon chilense</name>
    <dbReference type="NCBI Taxonomy" id="4083"/>
    <lineage>
        <taxon>Eukaryota</taxon>
        <taxon>Viridiplantae</taxon>
        <taxon>Streptophyta</taxon>
        <taxon>Embryophyta</taxon>
        <taxon>Tracheophyta</taxon>
        <taxon>Spermatophyta</taxon>
        <taxon>Magnoliopsida</taxon>
        <taxon>eudicotyledons</taxon>
        <taxon>Gunneridae</taxon>
        <taxon>Pentapetalae</taxon>
        <taxon>asterids</taxon>
        <taxon>lamiids</taxon>
        <taxon>Solanales</taxon>
        <taxon>Solanaceae</taxon>
        <taxon>Solanoideae</taxon>
        <taxon>Solaneae</taxon>
        <taxon>Solanum</taxon>
        <taxon>Solanum subgen. Lycopersicon</taxon>
    </lineage>
</organism>
<feature type="compositionally biased region" description="Low complexity" evidence="1">
    <location>
        <begin position="14"/>
        <end position="29"/>
    </location>
</feature>
<proteinExistence type="predicted"/>
<dbReference type="AlphaFoldDB" id="A0A6N2C0S5"/>
<reference evidence="2" key="1">
    <citation type="submission" date="2019-05" db="EMBL/GenBank/DDBJ databases">
        <title>The de novo reference genome and transcriptome assemblies of the wild tomato species Solanum chilense.</title>
        <authorList>
            <person name="Stam R."/>
            <person name="Nosenko T."/>
            <person name="Hoerger A.C."/>
            <person name="Stephan W."/>
            <person name="Seidel M.A."/>
            <person name="Kuhn J.M.M."/>
            <person name="Haberer G."/>
            <person name="Tellier A."/>
        </authorList>
    </citation>
    <scope>NUCLEOTIDE SEQUENCE</scope>
    <source>
        <tissue evidence="2">Mature leaves</tissue>
    </source>
</reference>
<gene>
    <name evidence="2" type="ORF">EJD97_024960</name>
</gene>
<protein>
    <recommendedName>
        <fullName evidence="3">Retrotransposon gag domain-containing protein</fullName>
    </recommendedName>
</protein>
<name>A0A6N2C0S5_SOLCI</name>
<evidence type="ECO:0008006" key="3">
    <source>
        <dbReference type="Google" id="ProtNLM"/>
    </source>
</evidence>
<comment type="caution">
    <text evidence="2">The sequence shown here is derived from an EMBL/GenBank/DDBJ whole genome shotgun (WGS) entry which is preliminary data.</text>
</comment>
<evidence type="ECO:0000313" key="2">
    <source>
        <dbReference type="EMBL" id="TMX01197.1"/>
    </source>
</evidence>
<sequence>MNTRRNAGRRVEEAAAGGNQAPPQAPAAGVQVPVNTAALTDGEAIIAHTTREGAPRENPHACTMASKLRDFTRMNPPIYYDSKTNEDPQEFVDEVHKILYAMGVNEEEKAELVAYQLNDVAQVWHMMWRDGGAPGEVPITWDVHKTTFLERFFYREQREAKV</sequence>
<dbReference type="EMBL" id="RXGB01000916">
    <property type="protein sequence ID" value="TMX01197.1"/>
    <property type="molecule type" value="Genomic_DNA"/>
</dbReference>
<evidence type="ECO:0000256" key="1">
    <source>
        <dbReference type="SAM" id="MobiDB-lite"/>
    </source>
</evidence>
<accession>A0A6N2C0S5</accession>